<dbReference type="PANTHER" id="PTHR14152">
    <property type="entry name" value="SQUAMOUS CELL CARCINOMA ANTIGEN RECOGNISED BY CYTOTOXIC T LYMPHOCYTES"/>
    <property type="match status" value="1"/>
</dbReference>
<reference evidence="7" key="2">
    <citation type="submission" date="2023-05" db="EMBL/GenBank/DDBJ databases">
        <authorList>
            <person name="Fouks B."/>
        </authorList>
    </citation>
    <scope>NUCLEOTIDE SEQUENCE</scope>
    <source>
        <strain evidence="7">Stay&amp;Tobe</strain>
        <tissue evidence="7">Testes</tissue>
    </source>
</reference>
<keyword evidence="3" id="KW-0507">mRNA processing</keyword>
<dbReference type="AlphaFoldDB" id="A0AAD8E6L5"/>
<proteinExistence type="inferred from homology"/>
<evidence type="ECO:0000256" key="2">
    <source>
        <dbReference type="ARBA" id="ARBA00006076"/>
    </source>
</evidence>
<reference evidence="7" key="1">
    <citation type="journal article" date="2023" name="IScience">
        <title>Live-bearing cockroach genome reveals convergent evolutionary mechanisms linked to viviparity in insects and beyond.</title>
        <authorList>
            <person name="Fouks B."/>
            <person name="Harrison M.C."/>
            <person name="Mikhailova A.A."/>
            <person name="Marchal E."/>
            <person name="English S."/>
            <person name="Carruthers M."/>
            <person name="Jennings E.C."/>
            <person name="Chiamaka E.L."/>
            <person name="Frigard R.A."/>
            <person name="Pippel M."/>
            <person name="Attardo G.M."/>
            <person name="Benoit J.B."/>
            <person name="Bornberg-Bauer E."/>
            <person name="Tobe S.S."/>
        </authorList>
    </citation>
    <scope>NUCLEOTIDE SEQUENCE</scope>
    <source>
        <strain evidence="7">Stay&amp;Tobe</strain>
    </source>
</reference>
<feature type="compositionally biased region" description="Low complexity" evidence="6">
    <location>
        <begin position="27"/>
        <end position="38"/>
    </location>
</feature>
<dbReference type="InterPro" id="IPR005011">
    <property type="entry name" value="SNU66/SART1"/>
</dbReference>
<keyword evidence="4" id="KW-0508">mRNA splicing</keyword>
<dbReference type="Pfam" id="PF19252">
    <property type="entry name" value="HIND"/>
    <property type="match status" value="1"/>
</dbReference>
<protein>
    <submittedName>
        <fullName evidence="7">Uncharacterized protein</fullName>
    </submittedName>
</protein>
<dbReference type="GO" id="GO:0000481">
    <property type="term" value="P:maturation of 5S rRNA"/>
    <property type="evidence" value="ECO:0007669"/>
    <property type="project" value="TreeGrafter"/>
</dbReference>
<dbReference type="PANTHER" id="PTHR14152:SF5">
    <property type="entry name" value="U4_U6.U5 TRI-SNRNP-ASSOCIATED PROTEIN 1"/>
    <property type="match status" value="1"/>
</dbReference>
<evidence type="ECO:0000256" key="4">
    <source>
        <dbReference type="ARBA" id="ARBA00023187"/>
    </source>
</evidence>
<dbReference type="Pfam" id="PF03343">
    <property type="entry name" value="SART-1"/>
    <property type="match status" value="1"/>
</dbReference>
<gene>
    <name evidence="7" type="ORF">L9F63_005088</name>
</gene>
<evidence type="ECO:0000313" key="7">
    <source>
        <dbReference type="EMBL" id="KAJ9578726.1"/>
    </source>
</evidence>
<comment type="similarity">
    <text evidence="2">Belongs to the SNU66/SART1 family.</text>
</comment>
<dbReference type="GO" id="GO:0045292">
    <property type="term" value="P:mRNA cis splicing, via spliceosome"/>
    <property type="evidence" value="ECO:0007669"/>
    <property type="project" value="TreeGrafter"/>
</dbReference>
<organism evidence="7 8">
    <name type="scientific">Diploptera punctata</name>
    <name type="common">Pacific beetle cockroach</name>
    <dbReference type="NCBI Taxonomy" id="6984"/>
    <lineage>
        <taxon>Eukaryota</taxon>
        <taxon>Metazoa</taxon>
        <taxon>Ecdysozoa</taxon>
        <taxon>Arthropoda</taxon>
        <taxon>Hexapoda</taxon>
        <taxon>Insecta</taxon>
        <taxon>Pterygota</taxon>
        <taxon>Neoptera</taxon>
        <taxon>Polyneoptera</taxon>
        <taxon>Dictyoptera</taxon>
        <taxon>Blattodea</taxon>
        <taxon>Blaberoidea</taxon>
        <taxon>Blaberidae</taxon>
        <taxon>Diplopterinae</taxon>
        <taxon>Diploptera</taxon>
    </lineage>
</organism>
<dbReference type="Proteomes" id="UP001233999">
    <property type="component" value="Unassembled WGS sequence"/>
</dbReference>
<evidence type="ECO:0000256" key="5">
    <source>
        <dbReference type="ARBA" id="ARBA00023242"/>
    </source>
</evidence>
<comment type="caution">
    <text evidence="7">The sequence shown here is derived from an EMBL/GenBank/DDBJ whole genome shotgun (WGS) entry which is preliminary data.</text>
</comment>
<accession>A0AAD8E6L5</accession>
<dbReference type="EMBL" id="JASPKZ010008864">
    <property type="protein sequence ID" value="KAJ9578726.1"/>
    <property type="molecule type" value="Genomic_DNA"/>
</dbReference>
<dbReference type="InterPro" id="IPR045347">
    <property type="entry name" value="HIND"/>
</dbReference>
<comment type="subcellular location">
    <subcellularLocation>
        <location evidence="1">Nucleus</location>
    </subcellularLocation>
</comment>
<sequence>MSHDDVVIVAQPSKISRPSTRPPPAISSGDSPSAPVSSRCDQSLSIEETNKLRARLGLKPLKVEDIPGLKDESGEKKKEVDMGEFVHKPADETPVDVLPAEVPILDIEPDVGVGVAGALRLAVIKGYLEREDMNKPSASRFSHLQAQNYSIEDKTHIDDDKLGRRERYSGPTSDFKEKDGYKPNVKLDYIDDDGHVLNAKEAFRYLIIQLKYELMKRMSSTDTPLGTLNLLQQKLKETQSPFVVLSGSKQTTTISKTKL</sequence>
<evidence type="ECO:0000256" key="1">
    <source>
        <dbReference type="ARBA" id="ARBA00004123"/>
    </source>
</evidence>
<evidence type="ECO:0000256" key="3">
    <source>
        <dbReference type="ARBA" id="ARBA00022664"/>
    </source>
</evidence>
<evidence type="ECO:0000256" key="6">
    <source>
        <dbReference type="SAM" id="MobiDB-lite"/>
    </source>
</evidence>
<feature type="region of interest" description="Disordered" evidence="6">
    <location>
        <begin position="1"/>
        <end position="44"/>
    </location>
</feature>
<keyword evidence="8" id="KW-1185">Reference proteome</keyword>
<keyword evidence="5" id="KW-0539">Nucleus</keyword>
<dbReference type="GO" id="GO:0046540">
    <property type="term" value="C:U4/U6 x U5 tri-snRNP complex"/>
    <property type="evidence" value="ECO:0007669"/>
    <property type="project" value="InterPro"/>
</dbReference>
<name>A0AAD8E6L5_DIPPU</name>
<evidence type="ECO:0000313" key="8">
    <source>
        <dbReference type="Proteomes" id="UP001233999"/>
    </source>
</evidence>